<gene>
    <name evidence="3" type="ORF">DCC35_15140</name>
</gene>
<name>A0A4D7JJ23_9BACT</name>
<feature type="domain" description="Outer membrane protein beta-barrel" evidence="2">
    <location>
        <begin position="22"/>
        <end position="187"/>
    </location>
</feature>
<evidence type="ECO:0000313" key="3">
    <source>
        <dbReference type="EMBL" id="QCK15979.1"/>
    </source>
</evidence>
<protein>
    <recommendedName>
        <fullName evidence="2">Outer membrane protein beta-barrel domain-containing protein</fullName>
    </recommendedName>
</protein>
<keyword evidence="1" id="KW-0732">Signal</keyword>
<feature type="signal peptide" evidence="1">
    <location>
        <begin position="1"/>
        <end position="21"/>
    </location>
</feature>
<dbReference type="Gene3D" id="2.40.160.20">
    <property type="match status" value="1"/>
</dbReference>
<organism evidence="3 4">
    <name type="scientific">Mangrovivirga cuniculi</name>
    <dbReference type="NCBI Taxonomy" id="2715131"/>
    <lineage>
        <taxon>Bacteria</taxon>
        <taxon>Pseudomonadati</taxon>
        <taxon>Bacteroidota</taxon>
        <taxon>Cytophagia</taxon>
        <taxon>Cytophagales</taxon>
        <taxon>Mangrovivirgaceae</taxon>
        <taxon>Mangrovivirga</taxon>
    </lineage>
</organism>
<evidence type="ECO:0000313" key="4">
    <source>
        <dbReference type="Proteomes" id="UP000298616"/>
    </source>
</evidence>
<dbReference type="InterPro" id="IPR011250">
    <property type="entry name" value="OMP/PagP_B-barrel"/>
</dbReference>
<dbReference type="Pfam" id="PF13568">
    <property type="entry name" value="OMP_b-brl_2"/>
    <property type="match status" value="1"/>
</dbReference>
<dbReference type="OrthoDB" id="1121752at2"/>
<sequence>MQPKKLIFLLTILALPNLLNAQELGIRAGGNLSTWNISFPLEEEETKKYLFGFHIGGTALYELSDNLKLNTGLYFTQKGVVAEYNDIDETSETRLKVNYLQLQGALEYSFGEQNVKPFIQAGPYFSYGISGKAEETFEGTTIESDLDLGNSEDDDFDPIDFGLNFGAGVDIDKFRVGVNYELGLTDLEPNDLDSEDTYKNSSFNLNVSYFFNR</sequence>
<dbReference type="InterPro" id="IPR025665">
    <property type="entry name" value="Beta-barrel_OMP_2"/>
</dbReference>
<dbReference type="SUPFAM" id="SSF56925">
    <property type="entry name" value="OMPA-like"/>
    <property type="match status" value="1"/>
</dbReference>
<evidence type="ECO:0000259" key="2">
    <source>
        <dbReference type="Pfam" id="PF13568"/>
    </source>
</evidence>
<dbReference type="AlphaFoldDB" id="A0A4D7JJ23"/>
<dbReference type="RefSeq" id="WP_137091578.1">
    <property type="nucleotide sequence ID" value="NZ_CP028923.1"/>
</dbReference>
<reference evidence="3 4" key="1">
    <citation type="submission" date="2018-04" db="EMBL/GenBank/DDBJ databases">
        <title>Complete genome uncultured novel isolate.</title>
        <authorList>
            <person name="Merlino G."/>
        </authorList>
    </citation>
    <scope>NUCLEOTIDE SEQUENCE [LARGE SCALE GENOMIC DNA]</scope>
    <source>
        <strain evidence="4">R1DC9</strain>
    </source>
</reference>
<dbReference type="KEGG" id="fpf:DCC35_15140"/>
<feature type="chain" id="PRO_5020376397" description="Outer membrane protein beta-barrel domain-containing protein" evidence="1">
    <location>
        <begin position="22"/>
        <end position="213"/>
    </location>
</feature>
<proteinExistence type="predicted"/>
<evidence type="ECO:0000256" key="1">
    <source>
        <dbReference type="SAM" id="SignalP"/>
    </source>
</evidence>
<accession>A0A4D7JJ23</accession>
<keyword evidence="4" id="KW-1185">Reference proteome</keyword>
<dbReference type="Proteomes" id="UP000298616">
    <property type="component" value="Chromosome"/>
</dbReference>
<dbReference type="EMBL" id="CP028923">
    <property type="protein sequence ID" value="QCK15979.1"/>
    <property type="molecule type" value="Genomic_DNA"/>
</dbReference>